<comment type="similarity">
    <text evidence="3">Belongs to the protein kinase superfamily. RIO-type Ser/Thr kinase family.</text>
</comment>
<dbReference type="Gene3D" id="1.10.510.10">
    <property type="entry name" value="Transferase(Phosphotransferase) domain 1"/>
    <property type="match status" value="1"/>
</dbReference>
<dbReference type="InterPro" id="IPR000687">
    <property type="entry name" value="RIO_kinase"/>
</dbReference>
<evidence type="ECO:0000256" key="1">
    <source>
        <dbReference type="ARBA" id="ARBA00001946"/>
    </source>
</evidence>
<reference evidence="24" key="1">
    <citation type="submission" date="2024-04" db="EMBL/GenBank/DDBJ databases">
        <title>Salinicola lusitanus LLJ914,a marine bacterium isolated from the Okinawa Trough.</title>
        <authorList>
            <person name="Li J."/>
        </authorList>
    </citation>
    <scope>NUCLEOTIDE SEQUENCE [LARGE SCALE GENOMIC DNA]</scope>
</reference>
<dbReference type="InterPro" id="IPR018935">
    <property type="entry name" value="RIO_kinase_CS"/>
</dbReference>
<evidence type="ECO:0000256" key="17">
    <source>
        <dbReference type="ARBA" id="ARBA00064676"/>
    </source>
</evidence>
<keyword evidence="7" id="KW-0723">Serine/threonine-protein kinase</keyword>
<dbReference type="PANTHER" id="PTHR45852:SF1">
    <property type="entry name" value="SERINE_THREONINE-PROTEIN KINASE RIO2"/>
    <property type="match status" value="1"/>
</dbReference>
<dbReference type="AlphaFoldDB" id="A0AAW0PZS1"/>
<dbReference type="EC" id="2.7.11.1" evidence="4"/>
<dbReference type="InterPro" id="IPR015285">
    <property type="entry name" value="RIO2_wHTH_N"/>
</dbReference>
<dbReference type="Gene3D" id="3.30.200.20">
    <property type="entry name" value="Phosphorylase Kinase, domain 1"/>
    <property type="match status" value="1"/>
</dbReference>
<evidence type="ECO:0000256" key="6">
    <source>
        <dbReference type="ARBA" id="ARBA00022517"/>
    </source>
</evidence>
<evidence type="ECO:0000256" key="8">
    <source>
        <dbReference type="ARBA" id="ARBA00022553"/>
    </source>
</evidence>
<dbReference type="SUPFAM" id="SSF46785">
    <property type="entry name" value="Winged helix' DNA-binding domain"/>
    <property type="match status" value="1"/>
</dbReference>
<dbReference type="PANTHER" id="PTHR45852">
    <property type="entry name" value="SER/THR-PROTEIN KINASE RIO2"/>
    <property type="match status" value="1"/>
</dbReference>
<dbReference type="FunFam" id="1.10.510.10:FF:000307">
    <property type="entry name" value="Serine/threonine-protein kinase RIO2"/>
    <property type="match status" value="1"/>
</dbReference>
<evidence type="ECO:0000256" key="19">
    <source>
        <dbReference type="ARBA" id="ARBA00068837"/>
    </source>
</evidence>
<evidence type="ECO:0000256" key="13">
    <source>
        <dbReference type="ARBA" id="ARBA00022840"/>
    </source>
</evidence>
<evidence type="ECO:0000256" key="15">
    <source>
        <dbReference type="ARBA" id="ARBA00047899"/>
    </source>
</evidence>
<keyword evidence="5" id="KW-0963">Cytoplasm</keyword>
<keyword evidence="11" id="KW-0547">Nucleotide-binding</keyword>
<evidence type="ECO:0000256" key="5">
    <source>
        <dbReference type="ARBA" id="ARBA00022490"/>
    </source>
</evidence>
<keyword evidence="13" id="KW-0067">ATP-binding</keyword>
<dbReference type="SMART" id="SM00090">
    <property type="entry name" value="RIO"/>
    <property type="match status" value="1"/>
</dbReference>
<dbReference type="GO" id="GO:0030688">
    <property type="term" value="C:preribosome, small subunit precursor"/>
    <property type="evidence" value="ECO:0007669"/>
    <property type="project" value="TreeGrafter"/>
</dbReference>
<evidence type="ECO:0000256" key="20">
    <source>
        <dbReference type="ARBA" id="ARBA00076005"/>
    </source>
</evidence>
<keyword evidence="9" id="KW-0808">Transferase</keyword>
<dbReference type="Gene3D" id="1.10.10.10">
    <property type="entry name" value="Winged helix-like DNA-binding domain superfamily/Winged helix DNA-binding domain"/>
    <property type="match status" value="1"/>
</dbReference>
<dbReference type="CDD" id="cd05144">
    <property type="entry name" value="RIO2_C"/>
    <property type="match status" value="1"/>
</dbReference>
<evidence type="ECO:0000313" key="24">
    <source>
        <dbReference type="Proteomes" id="UP001460270"/>
    </source>
</evidence>
<keyword evidence="8" id="KW-0597">Phosphoprotein</keyword>
<dbReference type="Pfam" id="PF14954">
    <property type="entry name" value="LIX1"/>
    <property type="match status" value="1"/>
</dbReference>
<feature type="domain" description="RIO kinase" evidence="22">
    <location>
        <begin position="66"/>
        <end position="289"/>
    </location>
</feature>
<sequence>MGKLNVVILRYLSRDDFRVLTAVEMGMKNHEIVPVSLLSSIASLKHGGCNKILRELVKHKLVVYERTKTVQGYRLNYGGYDYLALKTLCARDVITSVGNQMGVGKESDIFIVASPNDEQFALKLHRLGRTSFRNLKNKRDYHKHRKNMSWLYLSRLSAMKEFAYMKALYDRGFPVPKPIDYNRHAVVMELINGYPLCQVHELQDPPALYNEFMELIVKLANHGLIHGDFNEFNLMLDDQDHITMIDFPQMVSTSHPNAEWYFDRDVKCIKDFFVKRFNYESELFPTFKDIRRSYSLMLKCQQAASQRKWKKIVIGFILLDLRVKMMTMEANGEVSNIRKEDETKTLHSRDPETESKEKEEDETEGTEDELKEADDECPELTDLSSFNTDFKPFRDPESLLHIAEHRRQRTDSENTMGSVGSCSTIPPEVVRQKVRRQLTKQQKAAQRRRLQKGEANLVTKSRRDTQNTIKLNDLNVVAMLHNFWEQKHVNLTESLSTESEDLSGETGRRTESLLLYESVPGFPVSAMSPYQEEAALVTTRCATLRLRLEGMQLSLQQATSDSTLSIEDAGNSDTSLGTYSFLLHSYLGKTMLQFQEMMTIFQLLHWNGTLKALRERKYSRQSVISYYSQRGLDEYMRSSMALDWLSREQKSPGRIGDESHLAQKELVLARQKGQELRFYKEKTEILSLALSQAYVHPTLKPSCKRPCLFVVLLLCSTCQ</sequence>
<feature type="region of interest" description="Disordered" evidence="21">
    <location>
        <begin position="440"/>
        <end position="462"/>
    </location>
</feature>
<dbReference type="InterPro" id="IPR011009">
    <property type="entry name" value="Kinase-like_dom_sf"/>
</dbReference>
<evidence type="ECO:0000256" key="10">
    <source>
        <dbReference type="ARBA" id="ARBA00022723"/>
    </source>
</evidence>
<dbReference type="GO" id="GO:0005634">
    <property type="term" value="C:nucleus"/>
    <property type="evidence" value="ECO:0007669"/>
    <property type="project" value="TreeGrafter"/>
</dbReference>
<dbReference type="SUPFAM" id="SSF56112">
    <property type="entry name" value="Protein kinase-like (PK-like)"/>
    <property type="match status" value="1"/>
</dbReference>
<gene>
    <name evidence="23" type="ORF">WMY93_004952</name>
</gene>
<keyword evidence="6" id="KW-0690">Ribosome biogenesis</keyword>
<evidence type="ECO:0000256" key="2">
    <source>
        <dbReference type="ARBA" id="ARBA00004496"/>
    </source>
</evidence>
<evidence type="ECO:0000256" key="14">
    <source>
        <dbReference type="ARBA" id="ARBA00022842"/>
    </source>
</evidence>
<name>A0AAW0PZS1_9GOBI</name>
<dbReference type="FunFam" id="3.30.200.20:FF:000052">
    <property type="entry name" value="Serine/threonine-protein kinase RIO2"/>
    <property type="match status" value="1"/>
</dbReference>
<evidence type="ECO:0000313" key="23">
    <source>
        <dbReference type="EMBL" id="KAK7934056.1"/>
    </source>
</evidence>
<dbReference type="GO" id="GO:0004674">
    <property type="term" value="F:protein serine/threonine kinase activity"/>
    <property type="evidence" value="ECO:0007669"/>
    <property type="project" value="UniProtKB-KW"/>
</dbReference>
<proteinExistence type="inferred from homology"/>
<protein>
    <recommendedName>
        <fullName evidence="18">Serine/threonine-protein kinase RIO2</fullName>
        <ecNumber evidence="4">2.7.11.1</ecNumber>
    </recommendedName>
    <alternativeName>
        <fullName evidence="20">RIO kinase 2</fullName>
    </alternativeName>
    <alternativeName>
        <fullName evidence="19">Serine/threonine-protein kinase rio2</fullName>
    </alternativeName>
</protein>
<keyword evidence="12" id="KW-0418">Kinase</keyword>
<feature type="region of interest" description="Disordered" evidence="21">
    <location>
        <begin position="334"/>
        <end position="377"/>
    </location>
</feature>
<keyword evidence="10" id="KW-0479">Metal-binding</keyword>
<dbReference type="InterPro" id="IPR036388">
    <property type="entry name" value="WH-like_DNA-bd_sf"/>
</dbReference>
<feature type="compositionally biased region" description="Basic and acidic residues" evidence="21">
    <location>
        <begin position="336"/>
        <end position="358"/>
    </location>
</feature>
<evidence type="ECO:0000256" key="12">
    <source>
        <dbReference type="ARBA" id="ARBA00022777"/>
    </source>
</evidence>
<comment type="cofactor">
    <cofactor evidence="1">
        <name>Mg(2+)</name>
        <dbReference type="ChEBI" id="CHEBI:18420"/>
    </cofactor>
</comment>
<dbReference type="GO" id="GO:0030490">
    <property type="term" value="P:maturation of SSU-rRNA"/>
    <property type="evidence" value="ECO:0007669"/>
    <property type="project" value="TreeGrafter"/>
</dbReference>
<dbReference type="Proteomes" id="UP001460270">
    <property type="component" value="Unassembled WGS sequence"/>
</dbReference>
<evidence type="ECO:0000259" key="22">
    <source>
        <dbReference type="SMART" id="SM00090"/>
    </source>
</evidence>
<feature type="compositionally biased region" description="Acidic residues" evidence="21">
    <location>
        <begin position="359"/>
        <end position="377"/>
    </location>
</feature>
<evidence type="ECO:0000256" key="18">
    <source>
        <dbReference type="ARBA" id="ARBA00068353"/>
    </source>
</evidence>
<dbReference type="GO" id="GO:0005524">
    <property type="term" value="F:ATP binding"/>
    <property type="evidence" value="ECO:0007669"/>
    <property type="project" value="UniProtKB-KW"/>
</dbReference>
<evidence type="ECO:0000256" key="16">
    <source>
        <dbReference type="ARBA" id="ARBA00048679"/>
    </source>
</evidence>
<dbReference type="GO" id="GO:0046872">
    <property type="term" value="F:metal ion binding"/>
    <property type="evidence" value="ECO:0007669"/>
    <property type="project" value="UniProtKB-KW"/>
</dbReference>
<evidence type="ECO:0000256" key="11">
    <source>
        <dbReference type="ARBA" id="ARBA00022741"/>
    </source>
</evidence>
<organism evidence="23 24">
    <name type="scientific">Mugilogobius chulae</name>
    <name type="common">yellowstripe goby</name>
    <dbReference type="NCBI Taxonomy" id="88201"/>
    <lineage>
        <taxon>Eukaryota</taxon>
        <taxon>Metazoa</taxon>
        <taxon>Chordata</taxon>
        <taxon>Craniata</taxon>
        <taxon>Vertebrata</taxon>
        <taxon>Euteleostomi</taxon>
        <taxon>Actinopterygii</taxon>
        <taxon>Neopterygii</taxon>
        <taxon>Teleostei</taxon>
        <taxon>Neoteleostei</taxon>
        <taxon>Acanthomorphata</taxon>
        <taxon>Gobiaria</taxon>
        <taxon>Gobiiformes</taxon>
        <taxon>Gobioidei</taxon>
        <taxon>Gobiidae</taxon>
        <taxon>Gobionellinae</taxon>
        <taxon>Mugilogobius</taxon>
    </lineage>
</organism>
<evidence type="ECO:0000256" key="7">
    <source>
        <dbReference type="ARBA" id="ARBA00022527"/>
    </source>
</evidence>
<dbReference type="Pfam" id="PF09202">
    <property type="entry name" value="Rio2_N"/>
    <property type="match status" value="1"/>
</dbReference>
<dbReference type="GO" id="GO:0005829">
    <property type="term" value="C:cytosol"/>
    <property type="evidence" value="ECO:0007669"/>
    <property type="project" value="TreeGrafter"/>
</dbReference>
<dbReference type="Pfam" id="PF01163">
    <property type="entry name" value="RIO1"/>
    <property type="match status" value="1"/>
</dbReference>
<dbReference type="InterPro" id="IPR036390">
    <property type="entry name" value="WH_DNA-bd_sf"/>
</dbReference>
<dbReference type="InterPro" id="IPR018934">
    <property type="entry name" value="RIO_dom"/>
</dbReference>
<evidence type="ECO:0000256" key="9">
    <source>
        <dbReference type="ARBA" id="ARBA00022679"/>
    </source>
</evidence>
<evidence type="ECO:0000256" key="4">
    <source>
        <dbReference type="ARBA" id="ARBA00012513"/>
    </source>
</evidence>
<comment type="catalytic activity">
    <reaction evidence="15">
        <text>L-threonyl-[protein] + ATP = O-phospho-L-threonyl-[protein] + ADP + H(+)</text>
        <dbReference type="Rhea" id="RHEA:46608"/>
        <dbReference type="Rhea" id="RHEA-COMP:11060"/>
        <dbReference type="Rhea" id="RHEA-COMP:11605"/>
        <dbReference type="ChEBI" id="CHEBI:15378"/>
        <dbReference type="ChEBI" id="CHEBI:30013"/>
        <dbReference type="ChEBI" id="CHEBI:30616"/>
        <dbReference type="ChEBI" id="CHEBI:61977"/>
        <dbReference type="ChEBI" id="CHEBI:456216"/>
        <dbReference type="EC" id="2.7.11.1"/>
    </reaction>
</comment>
<comment type="subcellular location">
    <subcellularLocation>
        <location evidence="2">Cytoplasm</location>
    </subcellularLocation>
</comment>
<dbReference type="FunFam" id="1.10.10.10:FF:000053">
    <property type="entry name" value="Serine/threonine-protein kinase RIO2"/>
    <property type="match status" value="1"/>
</dbReference>
<evidence type="ECO:0000256" key="3">
    <source>
        <dbReference type="ARBA" id="ARBA00009196"/>
    </source>
</evidence>
<evidence type="ECO:0000256" key="21">
    <source>
        <dbReference type="SAM" id="MobiDB-lite"/>
    </source>
</evidence>
<comment type="subunit">
    <text evidence="17">Associated with late 40S pre-ribosomal particles. Interacts with PLK1 (via its N-terminus).</text>
</comment>
<dbReference type="PROSITE" id="PS01245">
    <property type="entry name" value="RIO1"/>
    <property type="match status" value="1"/>
</dbReference>
<dbReference type="EMBL" id="JBBPFD010000003">
    <property type="protein sequence ID" value="KAK7934056.1"/>
    <property type="molecule type" value="Genomic_DNA"/>
</dbReference>
<dbReference type="InterPro" id="IPR030484">
    <property type="entry name" value="Rio2"/>
</dbReference>
<keyword evidence="24" id="KW-1185">Reference proteome</keyword>
<comment type="caution">
    <text evidence="23">The sequence shown here is derived from an EMBL/GenBank/DDBJ whole genome shotgun (WGS) entry which is preliminary data.</text>
</comment>
<accession>A0AAW0PZS1</accession>
<comment type="catalytic activity">
    <reaction evidence="16">
        <text>L-seryl-[protein] + ATP = O-phospho-L-seryl-[protein] + ADP + H(+)</text>
        <dbReference type="Rhea" id="RHEA:17989"/>
        <dbReference type="Rhea" id="RHEA-COMP:9863"/>
        <dbReference type="Rhea" id="RHEA-COMP:11604"/>
        <dbReference type="ChEBI" id="CHEBI:15378"/>
        <dbReference type="ChEBI" id="CHEBI:29999"/>
        <dbReference type="ChEBI" id="CHEBI:30616"/>
        <dbReference type="ChEBI" id="CHEBI:83421"/>
        <dbReference type="ChEBI" id="CHEBI:456216"/>
        <dbReference type="EC" id="2.7.11.1"/>
    </reaction>
</comment>
<dbReference type="InterPro" id="IPR029270">
    <property type="entry name" value="LIX1"/>
</dbReference>
<keyword evidence="14" id="KW-0460">Magnesium</keyword>